<dbReference type="Gene3D" id="3.40.1090.10">
    <property type="entry name" value="Cytosolic phospholipase A2 catalytic domain"/>
    <property type="match status" value="1"/>
</dbReference>
<dbReference type="PANTHER" id="PTHR24185">
    <property type="entry name" value="CALCIUM-INDEPENDENT PHOSPHOLIPASE A2-GAMMA"/>
    <property type="match status" value="1"/>
</dbReference>
<dbReference type="Pfam" id="PF01734">
    <property type="entry name" value="Patatin"/>
    <property type="match status" value="1"/>
</dbReference>
<name>A0A9P4M2V7_9PEZI</name>
<organism evidence="6 7">
    <name type="scientific">Rhizodiscina lignyota</name>
    <dbReference type="NCBI Taxonomy" id="1504668"/>
    <lineage>
        <taxon>Eukaryota</taxon>
        <taxon>Fungi</taxon>
        <taxon>Dikarya</taxon>
        <taxon>Ascomycota</taxon>
        <taxon>Pezizomycotina</taxon>
        <taxon>Dothideomycetes</taxon>
        <taxon>Pleosporomycetidae</taxon>
        <taxon>Aulographales</taxon>
        <taxon>Rhizodiscinaceae</taxon>
        <taxon>Rhizodiscina</taxon>
    </lineage>
</organism>
<keyword evidence="7" id="KW-1185">Reference proteome</keyword>
<dbReference type="InterPro" id="IPR016035">
    <property type="entry name" value="Acyl_Trfase/lysoPLipase"/>
</dbReference>
<reference evidence="6" key="1">
    <citation type="journal article" date="2020" name="Stud. Mycol.">
        <title>101 Dothideomycetes genomes: a test case for predicting lifestyles and emergence of pathogens.</title>
        <authorList>
            <person name="Haridas S."/>
            <person name="Albert R."/>
            <person name="Binder M."/>
            <person name="Bloem J."/>
            <person name="Labutti K."/>
            <person name="Salamov A."/>
            <person name="Andreopoulos B."/>
            <person name="Baker S."/>
            <person name="Barry K."/>
            <person name="Bills G."/>
            <person name="Bluhm B."/>
            <person name="Cannon C."/>
            <person name="Castanera R."/>
            <person name="Culley D."/>
            <person name="Daum C."/>
            <person name="Ezra D."/>
            <person name="Gonzalez J."/>
            <person name="Henrissat B."/>
            <person name="Kuo A."/>
            <person name="Liang C."/>
            <person name="Lipzen A."/>
            <person name="Lutzoni F."/>
            <person name="Magnuson J."/>
            <person name="Mondo S."/>
            <person name="Nolan M."/>
            <person name="Ohm R."/>
            <person name="Pangilinan J."/>
            <person name="Park H.-J."/>
            <person name="Ramirez L."/>
            <person name="Alfaro M."/>
            <person name="Sun H."/>
            <person name="Tritt A."/>
            <person name="Yoshinaga Y."/>
            <person name="Zwiers L.-H."/>
            <person name="Turgeon B."/>
            <person name="Goodwin S."/>
            <person name="Spatafora J."/>
            <person name="Crous P."/>
            <person name="Grigoriev I."/>
        </authorList>
    </citation>
    <scope>NUCLEOTIDE SEQUENCE</scope>
    <source>
        <strain evidence="6">CBS 133067</strain>
    </source>
</reference>
<sequence length="296" mass="32620">MERAREATEPNREPNPLDSTGLCLLSLDGGGVRGLSALYILKSIIDRLNHERSKDGRPVVKPCEVFDHIGGTSTGGLIAIMVGRLEMDVDKSPFNNDGKIKARFSSAKLESAVKMVVEKSSSSPPTALLNDDTERGCRTLLHMATSAATTFFNPVSIGDRSFADGGLGANNPVDVEGEASNVWCSQTGDLKELKPLVKCFVFVSIGTRNPAKKAFEDSVTKFLSQTVVQIATESENTEKRFIARSAKHFDEKRYFRFNAQWAVTEAYLVHISQKLRIRDCIQNLVLKQSVYIENFA</sequence>
<feature type="active site" description="Nucleophile" evidence="4">
    <location>
        <position position="73"/>
    </location>
</feature>
<feature type="short sequence motif" description="GXGXXG" evidence="4">
    <location>
        <begin position="29"/>
        <end position="34"/>
    </location>
</feature>
<evidence type="ECO:0000259" key="5">
    <source>
        <dbReference type="PROSITE" id="PS51635"/>
    </source>
</evidence>
<gene>
    <name evidence="6" type="ORF">NA57DRAFT_69621</name>
</gene>
<keyword evidence="1 4" id="KW-0378">Hydrolase</keyword>
<dbReference type="GO" id="GO:0019369">
    <property type="term" value="P:arachidonate metabolic process"/>
    <property type="evidence" value="ECO:0007669"/>
    <property type="project" value="TreeGrafter"/>
</dbReference>
<dbReference type="SUPFAM" id="SSF52151">
    <property type="entry name" value="FabD/lysophospholipase-like"/>
    <property type="match status" value="1"/>
</dbReference>
<dbReference type="GO" id="GO:0016020">
    <property type="term" value="C:membrane"/>
    <property type="evidence" value="ECO:0007669"/>
    <property type="project" value="TreeGrafter"/>
</dbReference>
<feature type="short sequence motif" description="DGA/G" evidence="4">
    <location>
        <begin position="164"/>
        <end position="166"/>
    </location>
</feature>
<dbReference type="GO" id="GO:0046486">
    <property type="term" value="P:glycerolipid metabolic process"/>
    <property type="evidence" value="ECO:0007669"/>
    <property type="project" value="UniProtKB-ARBA"/>
</dbReference>
<evidence type="ECO:0000256" key="1">
    <source>
        <dbReference type="ARBA" id="ARBA00022801"/>
    </source>
</evidence>
<evidence type="ECO:0000256" key="4">
    <source>
        <dbReference type="PROSITE-ProRule" id="PRU01161"/>
    </source>
</evidence>
<dbReference type="PROSITE" id="PS51635">
    <property type="entry name" value="PNPLA"/>
    <property type="match status" value="1"/>
</dbReference>
<dbReference type="GO" id="GO:0016042">
    <property type="term" value="P:lipid catabolic process"/>
    <property type="evidence" value="ECO:0007669"/>
    <property type="project" value="UniProtKB-UniRule"/>
</dbReference>
<comment type="caution">
    <text evidence="6">The sequence shown here is derived from an EMBL/GenBank/DDBJ whole genome shotgun (WGS) entry which is preliminary data.</text>
</comment>
<dbReference type="EMBL" id="ML978143">
    <property type="protein sequence ID" value="KAF2092682.1"/>
    <property type="molecule type" value="Genomic_DNA"/>
</dbReference>
<feature type="active site" description="Proton acceptor" evidence="4">
    <location>
        <position position="164"/>
    </location>
</feature>
<dbReference type="OrthoDB" id="1658288at2759"/>
<evidence type="ECO:0000256" key="3">
    <source>
        <dbReference type="ARBA" id="ARBA00023098"/>
    </source>
</evidence>
<accession>A0A9P4M2V7</accession>
<evidence type="ECO:0000313" key="7">
    <source>
        <dbReference type="Proteomes" id="UP000799772"/>
    </source>
</evidence>
<proteinExistence type="predicted"/>
<keyword evidence="3 4" id="KW-0443">Lipid metabolism</keyword>
<feature type="short sequence motif" description="GXSXG" evidence="4">
    <location>
        <begin position="71"/>
        <end position="75"/>
    </location>
</feature>
<dbReference type="PANTHER" id="PTHR24185:SF1">
    <property type="entry name" value="CALCIUM-INDEPENDENT PHOSPHOLIPASE A2-GAMMA"/>
    <property type="match status" value="1"/>
</dbReference>
<keyword evidence="2 4" id="KW-0442">Lipid degradation</keyword>
<protein>
    <submittedName>
        <fullName evidence="6">Phospholipase, patatin family protein</fullName>
    </submittedName>
</protein>
<evidence type="ECO:0000256" key="2">
    <source>
        <dbReference type="ARBA" id="ARBA00022963"/>
    </source>
</evidence>
<dbReference type="GO" id="GO:0047499">
    <property type="term" value="F:calcium-independent phospholipase A2 activity"/>
    <property type="evidence" value="ECO:0007669"/>
    <property type="project" value="TreeGrafter"/>
</dbReference>
<feature type="domain" description="PNPLA" evidence="5">
    <location>
        <begin position="25"/>
        <end position="177"/>
    </location>
</feature>
<evidence type="ECO:0000313" key="6">
    <source>
        <dbReference type="EMBL" id="KAF2092682.1"/>
    </source>
</evidence>
<dbReference type="AlphaFoldDB" id="A0A9P4M2V7"/>
<dbReference type="InterPro" id="IPR002641">
    <property type="entry name" value="PNPLA_dom"/>
</dbReference>
<dbReference type="Proteomes" id="UP000799772">
    <property type="component" value="Unassembled WGS sequence"/>
</dbReference>